<evidence type="ECO:0000256" key="1">
    <source>
        <dbReference type="SAM" id="SignalP"/>
    </source>
</evidence>
<keyword evidence="1" id="KW-0732">Signal</keyword>
<keyword evidence="3" id="KW-1185">Reference proteome</keyword>
<dbReference type="PANTHER" id="PTHR34309">
    <property type="entry name" value="SLR1406 PROTEIN"/>
    <property type="match status" value="1"/>
</dbReference>
<protein>
    <submittedName>
        <fullName evidence="2">Heme-binding protein</fullName>
    </submittedName>
</protein>
<proteinExistence type="predicted"/>
<evidence type="ECO:0000313" key="2">
    <source>
        <dbReference type="EMBL" id="MEQ7156701.1"/>
    </source>
</evidence>
<name>A0ABV1NST7_9CAUL</name>
<evidence type="ECO:0000313" key="3">
    <source>
        <dbReference type="Proteomes" id="UP001445732"/>
    </source>
</evidence>
<dbReference type="Gene3D" id="3.30.450.150">
    <property type="entry name" value="Haem-degrading domain"/>
    <property type="match status" value="1"/>
</dbReference>
<reference evidence="2 3" key="1">
    <citation type="submission" date="2024-06" db="EMBL/GenBank/DDBJ databases">
        <title>Brevundimonas sp. C11.</title>
        <authorList>
            <person name="Maltman C."/>
        </authorList>
    </citation>
    <scope>NUCLEOTIDE SEQUENCE [LARGE SCALE GENOMIC DNA]</scope>
    <source>
        <strain evidence="2 3">C11</strain>
    </source>
</reference>
<accession>A0ABV1NST7</accession>
<dbReference type="PANTHER" id="PTHR34309:SF1">
    <property type="entry name" value="PROTEIN GLCG"/>
    <property type="match status" value="1"/>
</dbReference>
<dbReference type="InterPro" id="IPR005624">
    <property type="entry name" value="PduO/GlcC-like"/>
</dbReference>
<dbReference type="Pfam" id="PF03928">
    <property type="entry name" value="HbpS-like"/>
    <property type="match status" value="1"/>
</dbReference>
<feature type="signal peptide" evidence="1">
    <location>
        <begin position="1"/>
        <end position="18"/>
    </location>
</feature>
<dbReference type="SUPFAM" id="SSF143744">
    <property type="entry name" value="GlcG-like"/>
    <property type="match status" value="1"/>
</dbReference>
<feature type="chain" id="PRO_5046003451" evidence="1">
    <location>
        <begin position="19"/>
        <end position="165"/>
    </location>
</feature>
<comment type="caution">
    <text evidence="2">The sequence shown here is derived from an EMBL/GenBank/DDBJ whole genome shotgun (WGS) entry which is preliminary data.</text>
</comment>
<organism evidence="2 3">
    <name type="scientific">Brevundimonas aurifodinae</name>
    <dbReference type="NCBI Taxonomy" id="1508312"/>
    <lineage>
        <taxon>Bacteria</taxon>
        <taxon>Pseudomonadati</taxon>
        <taxon>Pseudomonadota</taxon>
        <taxon>Alphaproteobacteria</taxon>
        <taxon>Caulobacterales</taxon>
        <taxon>Caulobacteraceae</taxon>
        <taxon>Brevundimonas</taxon>
    </lineage>
</organism>
<sequence>MKALILALALASAATGGAAQTAPALPPAAAPSYGPPVSLEVAQDLIDRTMAHGAANGWRLAVAVVEPSGALVAFGRMDDTQYGSIHVAQRKAETSARYRLATAALEERVVAGRLVILANEDTLPFPGGRPIVIDGRIVGAIGVSGATSAQDDEAALAALATLAGD</sequence>
<dbReference type="EMBL" id="JBEGDD010000019">
    <property type="protein sequence ID" value="MEQ7156701.1"/>
    <property type="molecule type" value="Genomic_DNA"/>
</dbReference>
<gene>
    <name evidence="2" type="ORF">ABN401_15930</name>
</gene>
<dbReference type="InterPro" id="IPR052517">
    <property type="entry name" value="GlcG_carb_metab_protein"/>
</dbReference>
<dbReference type="Proteomes" id="UP001445732">
    <property type="component" value="Unassembled WGS sequence"/>
</dbReference>
<dbReference type="RefSeq" id="WP_349685851.1">
    <property type="nucleotide sequence ID" value="NZ_JBEGDD010000019.1"/>
</dbReference>
<dbReference type="InterPro" id="IPR038084">
    <property type="entry name" value="PduO/GlcC-like_sf"/>
</dbReference>